<dbReference type="PANTHER" id="PTHR24096">
    <property type="entry name" value="LONG-CHAIN-FATTY-ACID--COA LIGASE"/>
    <property type="match status" value="1"/>
</dbReference>
<evidence type="ECO:0000256" key="2">
    <source>
        <dbReference type="ARBA" id="ARBA00022598"/>
    </source>
</evidence>
<evidence type="ECO:0000313" key="6">
    <source>
        <dbReference type="EMBL" id="MCZ2654193.1"/>
    </source>
</evidence>
<dbReference type="InterPro" id="IPR020845">
    <property type="entry name" value="AMP-binding_CS"/>
</dbReference>
<dbReference type="InterPro" id="IPR000873">
    <property type="entry name" value="AMP-dep_synth/lig_dom"/>
</dbReference>
<dbReference type="GO" id="GO:0016405">
    <property type="term" value="F:CoA-ligase activity"/>
    <property type="evidence" value="ECO:0007669"/>
    <property type="project" value="TreeGrafter"/>
</dbReference>
<proteinExistence type="inferred from homology"/>
<evidence type="ECO:0000259" key="3">
    <source>
        <dbReference type="Pfam" id="PF00501"/>
    </source>
</evidence>
<dbReference type="CDD" id="cd04433">
    <property type="entry name" value="AFD_class_I"/>
    <property type="match status" value="1"/>
</dbReference>
<comment type="caution">
    <text evidence="5">The sequence shown here is derived from an EMBL/GenBank/DDBJ whole genome shotgun (WGS) entry which is preliminary data.</text>
</comment>
<dbReference type="Pfam" id="PF13193">
    <property type="entry name" value="AMP-binding_C"/>
    <property type="match status" value="1"/>
</dbReference>
<dbReference type="Gene3D" id="3.40.50.12780">
    <property type="entry name" value="N-terminal domain of ligase-like"/>
    <property type="match status" value="1"/>
</dbReference>
<name>A0A0I9SE53_BACFG</name>
<dbReference type="PANTHER" id="PTHR24096:SF149">
    <property type="entry name" value="AMP-BINDING DOMAIN-CONTAINING PROTEIN-RELATED"/>
    <property type="match status" value="1"/>
</dbReference>
<dbReference type="PROSITE" id="PS00455">
    <property type="entry name" value="AMP_BINDING"/>
    <property type="match status" value="1"/>
</dbReference>
<organism evidence="5">
    <name type="scientific">Bacteroides fragilis</name>
    <dbReference type="NCBI Taxonomy" id="817"/>
    <lineage>
        <taxon>Bacteria</taxon>
        <taxon>Pseudomonadati</taxon>
        <taxon>Bacteroidota</taxon>
        <taxon>Bacteroidia</taxon>
        <taxon>Bacteroidales</taxon>
        <taxon>Bacteroidaceae</taxon>
        <taxon>Bacteroides</taxon>
    </lineage>
</organism>
<dbReference type="Gene3D" id="3.30.300.30">
    <property type="match status" value="1"/>
</dbReference>
<dbReference type="EMBL" id="JAPUAC010000005">
    <property type="protein sequence ID" value="MCZ2654193.1"/>
    <property type="molecule type" value="Genomic_DNA"/>
</dbReference>
<evidence type="ECO:0000256" key="1">
    <source>
        <dbReference type="ARBA" id="ARBA00006432"/>
    </source>
</evidence>
<reference evidence="6" key="3">
    <citation type="submission" date="2022-12" db="EMBL/GenBank/DDBJ databases">
        <title>Development of a Multilocus Sequence Typing Scheme for Bacteroides fragilis Based on Whole Genome Sequencing Data and Clinical Application.</title>
        <authorList>
            <person name="Nielsen F.D."/>
            <person name="Justesen U.S."/>
        </authorList>
    </citation>
    <scope>NUCLEOTIDE SEQUENCE</scope>
    <source>
        <strain evidence="6">BF_BC_ODE_DK_2015_2</strain>
    </source>
</reference>
<reference evidence="5" key="1">
    <citation type="book" date="2014" name="THE 24TH EUROPEAN CONGRESS OF CLINICAL MICROBIOLOGY AND INFECTIOUS DISEASES" publisher="ECCMID 2014" city="Barcelona, Spain">
        <title>Identification of resistance genes in three multidrug-resistant Bacteroides fragilis isolates by whole genome sequencing.</title>
        <editorList>
            <person name="Unknown"/>
            <person name="A."/>
        </editorList>
        <authorList>
            <person name="Sydenham T.V."/>
            <person name="Hasman H."/>
            <person name="Wang M."/>
            <person name="Soki J."/>
            <person name="Nagy E."/>
            <person name="Justesen U.S."/>
        </authorList>
    </citation>
    <scope>NUCLEOTIDE SEQUENCE</scope>
    <source>
        <strain evidence="5">DCMOUH0018B</strain>
    </source>
</reference>
<keyword evidence="2 5" id="KW-0436">Ligase</keyword>
<dbReference type="InterPro" id="IPR042099">
    <property type="entry name" value="ANL_N_sf"/>
</dbReference>
<dbReference type="Pfam" id="PF00501">
    <property type="entry name" value="AMP-binding"/>
    <property type="match status" value="1"/>
</dbReference>
<reference evidence="5" key="2">
    <citation type="submission" date="2014-07" db="EMBL/GenBank/DDBJ databases">
        <title>Genetics and epidemiology of antimicrobial resistance in B. fragilis group.</title>
        <authorList>
            <person name="Sydenham T.V."/>
            <person name="Hasman H."/>
            <person name="Kemp M."/>
            <person name="Justesen U.S."/>
        </authorList>
    </citation>
    <scope>NUCLEOTIDE SEQUENCE [LARGE SCALE GENOMIC DNA]</scope>
    <source>
        <strain evidence="5">DCMOUH0018B</strain>
    </source>
</reference>
<dbReference type="EMBL" id="JMZZ02000029">
    <property type="protein sequence ID" value="KFX76571.1"/>
    <property type="molecule type" value="Genomic_DNA"/>
</dbReference>
<dbReference type="Proteomes" id="UP001075704">
    <property type="component" value="Unassembled WGS sequence"/>
</dbReference>
<sequence>MNWLIDKIKAGNDQVAVIFRGREYSYACLGEQIEKYYAIVKNRLMAGESVAIISDYSFESIALFFALYANRNIIVPITTKVNSEIEDRIKVANCHYRINIKESNLEFLKEGQIVPVHDLIFRLVKNGKSGLILFSSGSTGTPKAMIHDLDNLVDSYRNKKGKKLVFLIFLMFDHIGGLNTLLNCLSMGVTMVFPESRDPEHVACLIEKYKVNILPASPTFLNLILISEAYLRYDMSSLRMITYGTEPMPDSLLAKLKEVFSRVKFLQTFGTSETGISQTSSKSSTSTFIKIDDPNTEYKIVENELWIRSKTQIMGYLNSSMDRFTADGWFKTGDLVESADDGYIRIVGRNKELINVGGEKVLPSEVESVLFQMPDVLDCLVYSEPNPITGQMVVVKVLFKNPIKTSEAKRKITLFCQNRLDKYKIPAKVVLMSESEYSERFKKKRI</sequence>
<evidence type="ECO:0000313" key="5">
    <source>
        <dbReference type="EMBL" id="KFX76571.1"/>
    </source>
</evidence>
<comment type="similarity">
    <text evidence="1">Belongs to the ATP-dependent AMP-binding enzyme family.</text>
</comment>
<dbReference type="PATRIC" id="fig|817.53.peg.109"/>
<evidence type="ECO:0000259" key="4">
    <source>
        <dbReference type="Pfam" id="PF13193"/>
    </source>
</evidence>
<accession>A0A0I9SE53</accession>
<dbReference type="RefSeq" id="WP_044299332.1">
    <property type="nucleotide sequence ID" value="NZ_CAEUHN010000019.1"/>
</dbReference>
<gene>
    <name evidence="5" type="ORF">EE52_0200550</name>
    <name evidence="6" type="ORF">O1422_08445</name>
</gene>
<protein>
    <submittedName>
        <fullName evidence="6">Fatty acid--CoA ligase family protein</fullName>
    </submittedName>
    <submittedName>
        <fullName evidence="5">O-succinylbenzoate--CoA ligase</fullName>
    </submittedName>
</protein>
<dbReference type="AlphaFoldDB" id="A0A0I9SE53"/>
<dbReference type="InterPro" id="IPR025110">
    <property type="entry name" value="AMP-bd_C"/>
</dbReference>
<dbReference type="InterPro" id="IPR045851">
    <property type="entry name" value="AMP-bd_C_sf"/>
</dbReference>
<feature type="domain" description="AMP-binding enzyme C-terminal" evidence="4">
    <location>
        <begin position="365"/>
        <end position="434"/>
    </location>
</feature>
<dbReference type="SUPFAM" id="SSF56801">
    <property type="entry name" value="Acetyl-CoA synthetase-like"/>
    <property type="match status" value="1"/>
</dbReference>
<feature type="domain" description="AMP-dependent synthetase/ligase" evidence="3">
    <location>
        <begin position="12"/>
        <end position="316"/>
    </location>
</feature>